<dbReference type="PANTHER" id="PTHR43681">
    <property type="entry name" value="TRANSMEMBRANE GTPASE FZO"/>
    <property type="match status" value="1"/>
</dbReference>
<dbReference type="Gene3D" id="3.40.50.300">
    <property type="entry name" value="P-loop containing nucleotide triphosphate hydrolases"/>
    <property type="match status" value="1"/>
</dbReference>
<dbReference type="InterPro" id="IPR051943">
    <property type="entry name" value="TRAFAC_Dynamin-like_GTPase"/>
</dbReference>
<dbReference type="EMBL" id="HBGF01017500">
    <property type="protein sequence ID" value="CAD9109605.1"/>
    <property type="molecule type" value="Transcribed_RNA"/>
</dbReference>
<protein>
    <recommendedName>
        <fullName evidence="1">Dynamin N-terminal domain-containing protein</fullName>
    </recommendedName>
</protein>
<dbReference type="InterPro" id="IPR045063">
    <property type="entry name" value="Dynamin_N"/>
</dbReference>
<dbReference type="SUPFAM" id="SSF52540">
    <property type="entry name" value="P-loop containing nucleoside triphosphate hydrolases"/>
    <property type="match status" value="1"/>
</dbReference>
<feature type="domain" description="Dynamin N-terminal" evidence="1">
    <location>
        <begin position="51"/>
        <end position="232"/>
    </location>
</feature>
<dbReference type="PANTHER" id="PTHR43681:SF1">
    <property type="entry name" value="SARCALUMENIN"/>
    <property type="match status" value="1"/>
</dbReference>
<organism evidence="2">
    <name type="scientific">Neobodo designis</name>
    <name type="common">Flagellated protozoan</name>
    <name type="synonym">Bodo designis</name>
    <dbReference type="NCBI Taxonomy" id="312471"/>
    <lineage>
        <taxon>Eukaryota</taxon>
        <taxon>Discoba</taxon>
        <taxon>Euglenozoa</taxon>
        <taxon>Kinetoplastea</taxon>
        <taxon>Metakinetoplastina</taxon>
        <taxon>Neobodonida</taxon>
        <taxon>Neobodo</taxon>
    </lineage>
</organism>
<evidence type="ECO:0000313" key="2">
    <source>
        <dbReference type="EMBL" id="CAD9109605.1"/>
    </source>
</evidence>
<gene>
    <name evidence="2" type="ORF">NDES1114_LOCUS11500</name>
</gene>
<proteinExistence type="predicted"/>
<dbReference type="AlphaFoldDB" id="A0A7S1LPF7"/>
<reference evidence="2" key="1">
    <citation type="submission" date="2021-01" db="EMBL/GenBank/DDBJ databases">
        <authorList>
            <person name="Corre E."/>
            <person name="Pelletier E."/>
            <person name="Niang G."/>
            <person name="Scheremetjew M."/>
            <person name="Finn R."/>
            <person name="Kale V."/>
            <person name="Holt S."/>
            <person name="Cochrane G."/>
            <person name="Meng A."/>
            <person name="Brown T."/>
            <person name="Cohen L."/>
        </authorList>
    </citation>
    <scope>NUCLEOTIDE SEQUENCE</scope>
    <source>
        <strain evidence="2">CCAP 1951/1</strain>
    </source>
</reference>
<accession>A0A7S1LPF7</accession>
<evidence type="ECO:0000259" key="1">
    <source>
        <dbReference type="Pfam" id="PF00350"/>
    </source>
</evidence>
<name>A0A7S1LPF7_NEODS</name>
<sequence>MLRKTALRRCSSETLRQRIERKVHEANESMLKPLDFVGHFVPKTTHSIPMVLMLGNHSAGKSTLINTLLGRDAEPVQRTGVAPTDDGFTVIRRGSTNHEDDGPSAVTNPDFGFQDLKVFGNAFVTRFKVKTLRLEENNPHHPDGKALPMGMMVVDTPGMIDTPVHTGHSRTSVEGQQRGYDFLKVTKYFAKRADVILLMFDPANPGTTGETLDVMKHSLIGQEHKFMILLNKVDVFDKVTDFARSYGNLAWNLAKVMRSNKDMPYIYTSYTRSHEVRVNEKSAAPLEELDKVRDEVIRELLRAPTKRLDNLLTESEEAARRVHMAATMSNAVRSRLRGHKMPRMLAAGGILAAAPVGISSALMTFDPFVALTMSIVSLIGCGASLRSLQQSVDLFEERLLNRLDEVFENEFRKEMGEDVKQRFASIKPELADFLKKNGVGNAPSTSRANLRKLVQYTEEEVPKLRREVQSYKEATCGPDIKN</sequence>
<dbReference type="Pfam" id="PF00350">
    <property type="entry name" value="Dynamin_N"/>
    <property type="match status" value="1"/>
</dbReference>
<dbReference type="InterPro" id="IPR027417">
    <property type="entry name" value="P-loop_NTPase"/>
</dbReference>